<evidence type="ECO:0000313" key="3">
    <source>
        <dbReference type="Proteomes" id="UP000619260"/>
    </source>
</evidence>
<keyword evidence="1" id="KW-0472">Membrane</keyword>
<dbReference type="InterPro" id="IPR025443">
    <property type="entry name" value="DUF4307"/>
</dbReference>
<gene>
    <name evidence="2" type="ORF">Val02_17400</name>
</gene>
<name>A0A8J3YGN8_9ACTN</name>
<organism evidence="2 3">
    <name type="scientific">Virgisporangium aliadipatigenens</name>
    <dbReference type="NCBI Taxonomy" id="741659"/>
    <lineage>
        <taxon>Bacteria</taxon>
        <taxon>Bacillati</taxon>
        <taxon>Actinomycetota</taxon>
        <taxon>Actinomycetes</taxon>
        <taxon>Micromonosporales</taxon>
        <taxon>Micromonosporaceae</taxon>
        <taxon>Virgisporangium</taxon>
    </lineage>
</organism>
<dbReference type="EMBL" id="BOPF01000004">
    <property type="protein sequence ID" value="GIJ44854.1"/>
    <property type="molecule type" value="Genomic_DNA"/>
</dbReference>
<keyword evidence="3" id="KW-1185">Reference proteome</keyword>
<sequence length="135" mass="15199">MTQVTQPTFPPGRYGRRREPRRPRTWLMVLMAALTAVVMGAVGVRLYDVFGNEEFTPLLLSERERTDDHVTIRFEVRSRDGSRPAICVVRARAKDGLVVGVADVQVPPGERVKVDYTLSTSQRAFVVDIPSCRRA</sequence>
<feature type="transmembrane region" description="Helical" evidence="1">
    <location>
        <begin position="26"/>
        <end position="47"/>
    </location>
</feature>
<keyword evidence="1" id="KW-1133">Transmembrane helix</keyword>
<proteinExistence type="predicted"/>
<reference evidence="2" key="1">
    <citation type="submission" date="2021-01" db="EMBL/GenBank/DDBJ databases">
        <title>Whole genome shotgun sequence of Virgisporangium aliadipatigenens NBRC 105644.</title>
        <authorList>
            <person name="Komaki H."/>
            <person name="Tamura T."/>
        </authorList>
    </citation>
    <scope>NUCLEOTIDE SEQUENCE</scope>
    <source>
        <strain evidence="2">NBRC 105644</strain>
    </source>
</reference>
<dbReference type="Pfam" id="PF14155">
    <property type="entry name" value="DUF4307"/>
    <property type="match status" value="1"/>
</dbReference>
<dbReference type="AlphaFoldDB" id="A0A8J3YGN8"/>
<keyword evidence="1" id="KW-0812">Transmembrane</keyword>
<evidence type="ECO:0000313" key="2">
    <source>
        <dbReference type="EMBL" id="GIJ44854.1"/>
    </source>
</evidence>
<comment type="caution">
    <text evidence="2">The sequence shown here is derived from an EMBL/GenBank/DDBJ whole genome shotgun (WGS) entry which is preliminary data.</text>
</comment>
<dbReference type="RefSeq" id="WP_203898382.1">
    <property type="nucleotide sequence ID" value="NZ_BOPF01000004.1"/>
</dbReference>
<evidence type="ECO:0000256" key="1">
    <source>
        <dbReference type="SAM" id="Phobius"/>
    </source>
</evidence>
<protein>
    <submittedName>
        <fullName evidence="2">Membrane protein</fullName>
    </submittedName>
</protein>
<accession>A0A8J3YGN8</accession>
<dbReference type="Proteomes" id="UP000619260">
    <property type="component" value="Unassembled WGS sequence"/>
</dbReference>